<gene>
    <name evidence="1" type="ORF">GTCCBUS3UF5_37090</name>
</gene>
<organism evidence="1 2">
    <name type="scientific">Geobacillus thermoleovorans CCB_US3_UF5</name>
    <dbReference type="NCBI Taxonomy" id="1111068"/>
    <lineage>
        <taxon>Bacteria</taxon>
        <taxon>Bacillati</taxon>
        <taxon>Bacillota</taxon>
        <taxon>Bacilli</taxon>
        <taxon>Bacillales</taxon>
        <taxon>Anoxybacillaceae</taxon>
        <taxon>Geobacillus</taxon>
        <taxon>Geobacillus thermoleovorans group</taxon>
    </lineage>
</organism>
<keyword evidence="2" id="KW-1185">Reference proteome</keyword>
<reference evidence="1 2" key="1">
    <citation type="submission" date="2011-11" db="EMBL/GenBank/DDBJ databases">
        <title>Complete genome sequence of thermophilic Geobacillus thermoleovorans CCB_US3_UF5.</title>
        <authorList>
            <person name="Muhd Sakaff M.K.L."/>
            <person name="Abdul Rahman A.Y."/>
            <person name="Saito J.A."/>
            <person name="Hou S."/>
            <person name="Alam M."/>
        </authorList>
    </citation>
    <scope>NUCLEOTIDE SEQUENCE [LARGE SCALE GENOMIC DNA]</scope>
    <source>
        <strain evidence="1 2">CCB_US3_UF5</strain>
    </source>
</reference>
<sequence>MPWLFITLGNGLGYSANEVVETDEKGTSRKAVMESND</sequence>
<name>A0ABM5MMX9_GEOTH</name>
<accession>A0ABM5MMX9</accession>
<protein>
    <submittedName>
        <fullName evidence="1">Uncharacterized protein</fullName>
    </submittedName>
</protein>
<dbReference type="EMBL" id="CP003125">
    <property type="protein sequence ID" value="AEV21009.1"/>
    <property type="molecule type" value="Genomic_DNA"/>
</dbReference>
<evidence type="ECO:0000313" key="2">
    <source>
        <dbReference type="Proteomes" id="UP000005636"/>
    </source>
</evidence>
<evidence type="ECO:0000313" key="1">
    <source>
        <dbReference type="EMBL" id="AEV21009.1"/>
    </source>
</evidence>
<dbReference type="Proteomes" id="UP000005636">
    <property type="component" value="Chromosome"/>
</dbReference>
<proteinExistence type="predicted"/>